<gene>
    <name evidence="1" type="ORF">FSB_LOCUS16521</name>
</gene>
<accession>A0A2N9FNW3</accession>
<sequence>MEWILDLNLMICFLVVITPFLPTGFSRVSVRKTGQPEPNQHDLTTLRRIKYSQEEGPGHISRAYLGGNVCAKILSDPLQLGPRAKTLRQEVHFSCHTQLSDRQELLRSSRNLSQKMTPWHEEHSNGLCSQDHILRTQARLCARPVPLKNRVFLTRNELIREPGHVGKKTHSCMTWNSRIAKILPGLAGITIGKLSSNGPKTPRRPLFVEPYLADPRSDSHKSGTLQNRLRAQSLSYSQQVDVRARVRWKDDDSGYDVQLSVRRWHPPFDRNVRRKNTQKQLQTTQLPGAITFSSELRFVQTLYHWKVDIWGFPTVCCMTHFEYWKASKIALENRVRKLCAARISIEWIRSPRGGYCSSRGTVPRGALQYRARRANPSIKRTPLPFSAGSEA</sequence>
<reference evidence="1" key="1">
    <citation type="submission" date="2018-02" db="EMBL/GenBank/DDBJ databases">
        <authorList>
            <person name="Cohen D.B."/>
            <person name="Kent A.D."/>
        </authorList>
    </citation>
    <scope>NUCLEOTIDE SEQUENCE</scope>
</reference>
<dbReference type="AlphaFoldDB" id="A0A2N9FNW3"/>
<protein>
    <submittedName>
        <fullName evidence="1">Uncharacterized protein</fullName>
    </submittedName>
</protein>
<dbReference type="EMBL" id="OIVN01001007">
    <property type="protein sequence ID" value="SPC88639.1"/>
    <property type="molecule type" value="Genomic_DNA"/>
</dbReference>
<proteinExistence type="predicted"/>
<organism evidence="1">
    <name type="scientific">Fagus sylvatica</name>
    <name type="common">Beechnut</name>
    <dbReference type="NCBI Taxonomy" id="28930"/>
    <lineage>
        <taxon>Eukaryota</taxon>
        <taxon>Viridiplantae</taxon>
        <taxon>Streptophyta</taxon>
        <taxon>Embryophyta</taxon>
        <taxon>Tracheophyta</taxon>
        <taxon>Spermatophyta</taxon>
        <taxon>Magnoliopsida</taxon>
        <taxon>eudicotyledons</taxon>
        <taxon>Gunneridae</taxon>
        <taxon>Pentapetalae</taxon>
        <taxon>rosids</taxon>
        <taxon>fabids</taxon>
        <taxon>Fagales</taxon>
        <taxon>Fagaceae</taxon>
        <taxon>Fagus</taxon>
    </lineage>
</organism>
<evidence type="ECO:0000313" key="1">
    <source>
        <dbReference type="EMBL" id="SPC88639.1"/>
    </source>
</evidence>
<name>A0A2N9FNW3_FAGSY</name>